<sequence length="71" mass="8442">IYQALVQWRLKHWRDHWREEWPSYGPKSLVSDADLNDLTNHVGALNCVDDMLPFTHILHWAEISELLFEAI</sequence>
<organism evidence="1 2">
    <name type="scientific">Mycena alexandri</name>
    <dbReference type="NCBI Taxonomy" id="1745969"/>
    <lineage>
        <taxon>Eukaryota</taxon>
        <taxon>Fungi</taxon>
        <taxon>Dikarya</taxon>
        <taxon>Basidiomycota</taxon>
        <taxon>Agaricomycotina</taxon>
        <taxon>Agaricomycetes</taxon>
        <taxon>Agaricomycetidae</taxon>
        <taxon>Agaricales</taxon>
        <taxon>Marasmiineae</taxon>
        <taxon>Mycenaceae</taxon>
        <taxon>Mycena</taxon>
    </lineage>
</organism>
<evidence type="ECO:0000313" key="1">
    <source>
        <dbReference type="EMBL" id="KAJ7017267.1"/>
    </source>
</evidence>
<protein>
    <submittedName>
        <fullName evidence="1">Uncharacterized protein</fullName>
    </submittedName>
</protein>
<name>A0AAD6RYA2_9AGAR</name>
<comment type="caution">
    <text evidence="1">The sequence shown here is derived from an EMBL/GenBank/DDBJ whole genome shotgun (WGS) entry which is preliminary data.</text>
</comment>
<proteinExistence type="predicted"/>
<reference evidence="1" key="1">
    <citation type="submission" date="2023-03" db="EMBL/GenBank/DDBJ databases">
        <title>Massive genome expansion in bonnet fungi (Mycena s.s.) driven by repeated elements and novel gene families across ecological guilds.</title>
        <authorList>
            <consortium name="Lawrence Berkeley National Laboratory"/>
            <person name="Harder C.B."/>
            <person name="Miyauchi S."/>
            <person name="Viragh M."/>
            <person name="Kuo A."/>
            <person name="Thoen E."/>
            <person name="Andreopoulos B."/>
            <person name="Lu D."/>
            <person name="Skrede I."/>
            <person name="Drula E."/>
            <person name="Henrissat B."/>
            <person name="Morin E."/>
            <person name="Kohler A."/>
            <person name="Barry K."/>
            <person name="LaButti K."/>
            <person name="Morin E."/>
            <person name="Salamov A."/>
            <person name="Lipzen A."/>
            <person name="Mereny Z."/>
            <person name="Hegedus B."/>
            <person name="Baldrian P."/>
            <person name="Stursova M."/>
            <person name="Weitz H."/>
            <person name="Taylor A."/>
            <person name="Grigoriev I.V."/>
            <person name="Nagy L.G."/>
            <person name="Martin F."/>
            <person name="Kauserud H."/>
        </authorList>
    </citation>
    <scope>NUCLEOTIDE SEQUENCE</scope>
    <source>
        <strain evidence="1">CBHHK200</strain>
    </source>
</reference>
<dbReference type="AlphaFoldDB" id="A0AAD6RYA2"/>
<evidence type="ECO:0000313" key="2">
    <source>
        <dbReference type="Proteomes" id="UP001218188"/>
    </source>
</evidence>
<accession>A0AAD6RYA2</accession>
<feature type="non-terminal residue" evidence="1">
    <location>
        <position position="1"/>
    </location>
</feature>
<feature type="non-terminal residue" evidence="1">
    <location>
        <position position="71"/>
    </location>
</feature>
<gene>
    <name evidence="1" type="ORF">C8F04DRAFT_881318</name>
</gene>
<dbReference type="EMBL" id="JARJCM010000421">
    <property type="protein sequence ID" value="KAJ7017267.1"/>
    <property type="molecule type" value="Genomic_DNA"/>
</dbReference>
<keyword evidence="2" id="KW-1185">Reference proteome</keyword>
<dbReference type="Proteomes" id="UP001218188">
    <property type="component" value="Unassembled WGS sequence"/>
</dbReference>